<reference evidence="1 2" key="1">
    <citation type="journal article" date="2022" name="New Phytol.">
        <title>Ecological generalism drives hyperdiversity of secondary metabolite gene clusters in xylarialean endophytes.</title>
        <authorList>
            <person name="Franco M.E.E."/>
            <person name="Wisecaver J.H."/>
            <person name="Arnold A.E."/>
            <person name="Ju Y.M."/>
            <person name="Slot J.C."/>
            <person name="Ahrendt S."/>
            <person name="Moore L.P."/>
            <person name="Eastman K.E."/>
            <person name="Scott K."/>
            <person name="Konkel Z."/>
            <person name="Mondo S.J."/>
            <person name="Kuo A."/>
            <person name="Hayes R.D."/>
            <person name="Haridas S."/>
            <person name="Andreopoulos B."/>
            <person name="Riley R."/>
            <person name="LaButti K."/>
            <person name="Pangilinan J."/>
            <person name="Lipzen A."/>
            <person name="Amirebrahimi M."/>
            <person name="Yan J."/>
            <person name="Adam C."/>
            <person name="Keymanesh K."/>
            <person name="Ng V."/>
            <person name="Louie K."/>
            <person name="Northen T."/>
            <person name="Drula E."/>
            <person name="Henrissat B."/>
            <person name="Hsieh H.M."/>
            <person name="Youens-Clark K."/>
            <person name="Lutzoni F."/>
            <person name="Miadlikowska J."/>
            <person name="Eastwood D.C."/>
            <person name="Hamelin R.C."/>
            <person name="Grigoriev I.V."/>
            <person name="U'Ren J.M."/>
        </authorList>
    </citation>
    <scope>NUCLEOTIDE SEQUENCE [LARGE SCALE GENOMIC DNA]</scope>
    <source>
        <strain evidence="1 2">ER1909</strain>
    </source>
</reference>
<evidence type="ECO:0000313" key="2">
    <source>
        <dbReference type="Proteomes" id="UP001497680"/>
    </source>
</evidence>
<sequence>MKFPLVIALTVAGIASAAPVTDEVTGKTVDRRGGGGNYCLEYCAPCAPQWDAYAACLATCHASGVAGDVPSRSTTTG</sequence>
<accession>A0ACC0CWW7</accession>
<gene>
    <name evidence="1" type="ORF">F4821DRAFT_261353</name>
</gene>
<comment type="caution">
    <text evidence="1">The sequence shown here is derived from an EMBL/GenBank/DDBJ whole genome shotgun (WGS) entry which is preliminary data.</text>
</comment>
<proteinExistence type="predicted"/>
<name>A0ACC0CWW7_9PEZI</name>
<evidence type="ECO:0000313" key="1">
    <source>
        <dbReference type="EMBL" id="KAI6084991.1"/>
    </source>
</evidence>
<keyword evidence="2" id="KW-1185">Reference proteome</keyword>
<protein>
    <submittedName>
        <fullName evidence="1">Uncharacterized protein</fullName>
    </submittedName>
</protein>
<dbReference type="EMBL" id="MU394330">
    <property type="protein sequence ID" value="KAI6084991.1"/>
    <property type="molecule type" value="Genomic_DNA"/>
</dbReference>
<dbReference type="Proteomes" id="UP001497680">
    <property type="component" value="Unassembled WGS sequence"/>
</dbReference>
<organism evidence="1 2">
    <name type="scientific">Hypoxylon rubiginosum</name>
    <dbReference type="NCBI Taxonomy" id="110542"/>
    <lineage>
        <taxon>Eukaryota</taxon>
        <taxon>Fungi</taxon>
        <taxon>Dikarya</taxon>
        <taxon>Ascomycota</taxon>
        <taxon>Pezizomycotina</taxon>
        <taxon>Sordariomycetes</taxon>
        <taxon>Xylariomycetidae</taxon>
        <taxon>Xylariales</taxon>
        <taxon>Hypoxylaceae</taxon>
        <taxon>Hypoxylon</taxon>
    </lineage>
</organism>